<sequence>MWAALAAAAPFVAPALGFLGGERTNEANAQMAGRQMAFQAEQTGTAYQRAVTDMKAAGLNPMLAYQQGGASSASGSNATMQDAITPAINTGFQSARIRAEIDNIKAQTNKTDTEARLSSELIPKAVADAQISIISAKKIWEDIYNLRIKNDIDTNERERRNIEREYYHQTEEAKAKHTMAESELSQRSLNPEIRKRVAEAMLREYEVPAARNRAASDETWYGENIRPYLNDGATLFNSAATARRGNKVRRSGTPSAREQKRRNEIDRTNEPTFNE</sequence>
<protein>
    <submittedName>
        <fullName evidence="2">Minor capsid protein</fullName>
    </submittedName>
</protein>
<evidence type="ECO:0000313" key="2">
    <source>
        <dbReference type="EMBL" id="DAF45892.1"/>
    </source>
</evidence>
<reference evidence="2" key="1">
    <citation type="journal article" date="2021" name="Proc. Natl. Acad. Sci. U.S.A.">
        <title>A Catalog of Tens of Thousands of Viruses from Human Metagenomes Reveals Hidden Associations with Chronic Diseases.</title>
        <authorList>
            <person name="Tisza M.J."/>
            <person name="Buck C.B."/>
        </authorList>
    </citation>
    <scope>NUCLEOTIDE SEQUENCE</scope>
    <source>
        <strain evidence="2">CtkQD1</strain>
    </source>
</reference>
<name>A0A8S5S4E3_9VIRU</name>
<accession>A0A8S5S4E3</accession>
<dbReference type="EMBL" id="BK032522">
    <property type="protein sequence ID" value="DAF45892.1"/>
    <property type="molecule type" value="Genomic_DNA"/>
</dbReference>
<evidence type="ECO:0000256" key="1">
    <source>
        <dbReference type="SAM" id="MobiDB-lite"/>
    </source>
</evidence>
<feature type="compositionally biased region" description="Basic and acidic residues" evidence="1">
    <location>
        <begin position="257"/>
        <end position="269"/>
    </location>
</feature>
<proteinExistence type="predicted"/>
<feature type="region of interest" description="Disordered" evidence="1">
    <location>
        <begin position="240"/>
        <end position="275"/>
    </location>
</feature>
<organism evidence="2">
    <name type="scientific">Microviridae sp. ctkQD1</name>
    <dbReference type="NCBI Taxonomy" id="2827648"/>
    <lineage>
        <taxon>Viruses</taxon>
        <taxon>Monodnaviria</taxon>
        <taxon>Sangervirae</taxon>
        <taxon>Phixviricota</taxon>
        <taxon>Malgrandaviricetes</taxon>
        <taxon>Petitvirales</taxon>
        <taxon>Microviridae</taxon>
    </lineage>
</organism>